<dbReference type="Pfam" id="PF02784">
    <property type="entry name" value="Orn_Arg_deC_N"/>
    <property type="match status" value="1"/>
</dbReference>
<dbReference type="InterPro" id="IPR040634">
    <property type="entry name" value="Arg_decarb_HB"/>
</dbReference>
<evidence type="ECO:0000256" key="4">
    <source>
        <dbReference type="ARBA" id="ARBA00008357"/>
    </source>
</evidence>
<evidence type="ECO:0000256" key="10">
    <source>
        <dbReference type="ARBA" id="ARBA00023115"/>
    </source>
</evidence>
<organism evidence="18 19">
    <name type="scientific">Methylomagnum ishizawai</name>
    <dbReference type="NCBI Taxonomy" id="1760988"/>
    <lineage>
        <taxon>Bacteria</taxon>
        <taxon>Pseudomonadati</taxon>
        <taxon>Pseudomonadota</taxon>
        <taxon>Gammaproteobacteria</taxon>
        <taxon>Methylococcales</taxon>
        <taxon>Methylococcaceae</taxon>
        <taxon>Methylomagnum</taxon>
    </lineage>
</organism>
<comment type="similarity">
    <text evidence="4 12">Belongs to the Orn/Lys/Arg decarboxylase class-II family. SpeA subfamily.</text>
</comment>
<evidence type="ECO:0000256" key="7">
    <source>
        <dbReference type="ARBA" id="ARBA00022842"/>
    </source>
</evidence>
<dbReference type="Gene3D" id="1.20.58.930">
    <property type="match status" value="1"/>
</dbReference>
<evidence type="ECO:0000256" key="8">
    <source>
        <dbReference type="ARBA" id="ARBA00022898"/>
    </source>
</evidence>
<evidence type="ECO:0000256" key="12">
    <source>
        <dbReference type="HAMAP-Rule" id="MF_01417"/>
    </source>
</evidence>
<dbReference type="InterPro" id="IPR002985">
    <property type="entry name" value="Arg_decrbxlase"/>
</dbReference>
<evidence type="ECO:0000313" key="19">
    <source>
        <dbReference type="Proteomes" id="UP000192923"/>
    </source>
</evidence>
<dbReference type="EC" id="4.1.1.19" evidence="12"/>
<dbReference type="STRING" id="1760988.SAMN02949497_2116"/>
<dbReference type="Pfam" id="PF17944">
    <property type="entry name" value="Arg_decarbox_C"/>
    <property type="match status" value="1"/>
</dbReference>
<evidence type="ECO:0000313" key="18">
    <source>
        <dbReference type="EMBL" id="SMF94783.1"/>
    </source>
</evidence>
<keyword evidence="5 12" id="KW-0479">Metal-binding</keyword>
<comment type="cofactor">
    <cofactor evidence="1 12 13">
        <name>pyridoxal 5'-phosphate</name>
        <dbReference type="ChEBI" id="CHEBI:597326"/>
    </cofactor>
</comment>
<feature type="modified residue" description="N6-(pyridoxal phosphate)lysine" evidence="12 13">
    <location>
        <position position="100"/>
    </location>
</feature>
<evidence type="ECO:0000256" key="1">
    <source>
        <dbReference type="ARBA" id="ARBA00001933"/>
    </source>
</evidence>
<name>A0A1Y6D1Q0_9GAMM</name>
<dbReference type="InterPro" id="IPR029066">
    <property type="entry name" value="PLP-binding_barrel"/>
</dbReference>
<dbReference type="Gene3D" id="1.10.287.3440">
    <property type="match status" value="1"/>
</dbReference>
<keyword evidence="10 12" id="KW-0620">Polyamine biosynthesis</keyword>
<evidence type="ECO:0000256" key="13">
    <source>
        <dbReference type="PIRSR" id="PIRSR001336-50"/>
    </source>
</evidence>
<dbReference type="HAMAP" id="MF_01417">
    <property type="entry name" value="SpeA"/>
    <property type="match status" value="1"/>
</dbReference>
<dbReference type="PANTHER" id="PTHR43295">
    <property type="entry name" value="ARGININE DECARBOXYLASE"/>
    <property type="match status" value="1"/>
</dbReference>
<dbReference type="InterPro" id="IPR022644">
    <property type="entry name" value="De-COase2_N"/>
</dbReference>
<evidence type="ECO:0000256" key="3">
    <source>
        <dbReference type="ARBA" id="ARBA00002257"/>
    </source>
</evidence>
<dbReference type="PIRSF" id="PIRSF001336">
    <property type="entry name" value="Arg_decrbxlase"/>
    <property type="match status" value="1"/>
</dbReference>
<feature type="domain" description="Arginine decarboxylase C-terminal helical" evidence="17">
    <location>
        <begin position="586"/>
        <end position="634"/>
    </location>
</feature>
<dbReference type="GO" id="GO:0008295">
    <property type="term" value="P:spermidine biosynthetic process"/>
    <property type="evidence" value="ECO:0007669"/>
    <property type="project" value="UniProtKB-UniRule"/>
</dbReference>
<keyword evidence="11 12" id="KW-0456">Lyase</keyword>
<feature type="active site" description="Proton donor" evidence="14">
    <location>
        <position position="507"/>
    </location>
</feature>
<evidence type="ECO:0000256" key="11">
    <source>
        <dbReference type="ARBA" id="ARBA00023239"/>
    </source>
</evidence>
<keyword evidence="6 12" id="KW-0210">Decarboxylase</keyword>
<evidence type="ECO:0000256" key="5">
    <source>
        <dbReference type="ARBA" id="ARBA00022723"/>
    </source>
</evidence>
<protein>
    <recommendedName>
        <fullName evidence="12">Biosynthetic arginine decarboxylase</fullName>
        <shortName evidence="12">ADC</shortName>
        <ecNumber evidence="12">4.1.1.19</ecNumber>
    </recommendedName>
</protein>
<dbReference type="FunFam" id="3.20.20.10:FF:000001">
    <property type="entry name" value="Biosynthetic arginine decarboxylase"/>
    <property type="match status" value="1"/>
</dbReference>
<proteinExistence type="inferred from homology"/>
<feature type="domain" description="Arginine decarboxylase helical bundle" evidence="16">
    <location>
        <begin position="379"/>
        <end position="457"/>
    </location>
</feature>
<dbReference type="InterPro" id="IPR009006">
    <property type="entry name" value="Ala_racemase/Decarboxylase_C"/>
</dbReference>
<keyword evidence="7 12" id="KW-0460">Magnesium</keyword>
<dbReference type="AlphaFoldDB" id="A0A1Y6D1Q0"/>
<dbReference type="PRINTS" id="PR01180">
    <property type="entry name" value="ARGDCRBXLASE"/>
</dbReference>
<evidence type="ECO:0000256" key="14">
    <source>
        <dbReference type="PIRSR" id="PIRSR600183-50"/>
    </source>
</evidence>
<dbReference type="PRINTS" id="PR01179">
    <property type="entry name" value="ODADCRBXLASE"/>
</dbReference>
<dbReference type="InterPro" id="IPR041128">
    <property type="entry name" value="Arg_decarbox_C"/>
</dbReference>
<sequence length="636" mass="70388">MTWSVQDSRETFGLEHWGEGYFDINDRGHVAVHPRKDPEAGSVDLFDLAQEIRREGLALPVLVRFTDVLRDRVLLLQAAFDRARAEYDYTGGYTPVYPIKVNQQRGVVEGLIQGDGRGIGLEAGSKSELLAILALSKGGTVICNGYKDRSYIRLALIGRSLGLNLHIVIEKLSELDTVLSEAEALGIEPQIGVRVRLASIGAGKWQNSGGEKSKFGLHAGEILRLVRRLKEGGKLGWLKLMHFHMGSQVANIADVKTALREAGRYYVELRRLGAEIEVADAGGGLGVDYEGTRSTGECSINYSMDEYAGSIVRAFAEICEEYGLPQPHLVTESGRAMTAHHAVLITHIIDVEAVPDDATAPVFAAAVDSGAPAGIRPAQPLLDLVECLERLDSEAVLGIYHDGQFDLAEARAMYVQGKLNLAELAEAERLNAALSHAVRRRLDIRLRAHREALDELNERLADKVFCNFSLFQSMPDAWAIDQIFPVLPLQRLDQEPTRRGVIQDLTCDSDGQIDTYLDRQSLENTLALHERRAGEPYLIGIFLVGAYQEILGDMHNLFGDTHSVNVELDGRGGYRIVDIMRGDGADELLRYVHIDPEELKRAYHKKLLEAELPLAQRKLYESELMAGLGGYTYLEE</sequence>
<dbReference type="Gene3D" id="2.40.37.10">
    <property type="entry name" value="Lyase, Ornithine Decarboxylase, Chain A, domain 1"/>
    <property type="match status" value="1"/>
</dbReference>
<dbReference type="EMBL" id="FXAM01000001">
    <property type="protein sequence ID" value="SMF94783.1"/>
    <property type="molecule type" value="Genomic_DNA"/>
</dbReference>
<evidence type="ECO:0000259" key="17">
    <source>
        <dbReference type="Pfam" id="PF17944"/>
    </source>
</evidence>
<comment type="pathway">
    <text evidence="12">Amine and polyamine biosynthesis; agmatine biosynthesis; agmatine from L-arginine: step 1/1.</text>
</comment>
<keyword evidence="9 12" id="KW-0745">Spermidine biosynthesis</keyword>
<dbReference type="NCBIfam" id="NF003763">
    <property type="entry name" value="PRK05354.1"/>
    <property type="match status" value="1"/>
</dbReference>
<feature type="domain" description="Orn/DAP/Arg decarboxylase 2 N-terminal" evidence="15">
    <location>
        <begin position="80"/>
        <end position="339"/>
    </location>
</feature>
<dbReference type="RefSeq" id="WP_085212462.1">
    <property type="nucleotide sequence ID" value="NZ_FXAM01000001.1"/>
</dbReference>
<dbReference type="UniPathway" id="UPA00186">
    <property type="reaction ID" value="UER00284"/>
</dbReference>
<comment type="function">
    <text evidence="3 12">Catalyzes the biosynthesis of agmatine from arginine.</text>
</comment>
<dbReference type="GO" id="GO:0046872">
    <property type="term" value="F:metal ion binding"/>
    <property type="evidence" value="ECO:0007669"/>
    <property type="project" value="UniProtKB-KW"/>
</dbReference>
<dbReference type="SUPFAM" id="SSF50621">
    <property type="entry name" value="Alanine racemase C-terminal domain-like"/>
    <property type="match status" value="1"/>
</dbReference>
<evidence type="ECO:0000256" key="6">
    <source>
        <dbReference type="ARBA" id="ARBA00022793"/>
    </source>
</evidence>
<dbReference type="CDD" id="cd06830">
    <property type="entry name" value="PLPDE_III_ADC"/>
    <property type="match status" value="1"/>
</dbReference>
<dbReference type="NCBIfam" id="TIGR01273">
    <property type="entry name" value="speA"/>
    <property type="match status" value="1"/>
</dbReference>
<dbReference type="Proteomes" id="UP000192923">
    <property type="component" value="Unassembled WGS sequence"/>
</dbReference>
<dbReference type="GO" id="GO:0033388">
    <property type="term" value="P:putrescine biosynthetic process from arginine"/>
    <property type="evidence" value="ECO:0007669"/>
    <property type="project" value="TreeGrafter"/>
</dbReference>
<dbReference type="InterPro" id="IPR000183">
    <property type="entry name" value="Orn/DAP/Arg_de-COase"/>
</dbReference>
<dbReference type="Gene3D" id="3.20.20.10">
    <property type="entry name" value="Alanine racemase"/>
    <property type="match status" value="1"/>
</dbReference>
<dbReference type="GO" id="GO:0006527">
    <property type="term" value="P:L-arginine catabolic process"/>
    <property type="evidence" value="ECO:0007669"/>
    <property type="project" value="InterPro"/>
</dbReference>
<accession>A0A1Y6D1Q0</accession>
<comment type="catalytic activity">
    <reaction evidence="12">
        <text>L-arginine + H(+) = agmatine + CO2</text>
        <dbReference type="Rhea" id="RHEA:17641"/>
        <dbReference type="ChEBI" id="CHEBI:15378"/>
        <dbReference type="ChEBI" id="CHEBI:16526"/>
        <dbReference type="ChEBI" id="CHEBI:32682"/>
        <dbReference type="ChEBI" id="CHEBI:58145"/>
        <dbReference type="EC" id="4.1.1.19"/>
    </reaction>
</comment>
<evidence type="ECO:0000259" key="16">
    <source>
        <dbReference type="Pfam" id="PF17810"/>
    </source>
</evidence>
<dbReference type="Pfam" id="PF17810">
    <property type="entry name" value="Arg_decarb_HB"/>
    <property type="match status" value="1"/>
</dbReference>
<dbReference type="SUPFAM" id="SSF51419">
    <property type="entry name" value="PLP-binding barrel"/>
    <property type="match status" value="1"/>
</dbReference>
<comment type="cofactor">
    <cofactor evidence="2 12">
        <name>Mg(2+)</name>
        <dbReference type="ChEBI" id="CHEBI:18420"/>
    </cofactor>
</comment>
<dbReference type="PANTHER" id="PTHR43295:SF9">
    <property type="entry name" value="BIOSYNTHETIC ARGININE DECARBOXYLASE"/>
    <property type="match status" value="1"/>
</dbReference>
<evidence type="ECO:0000256" key="9">
    <source>
        <dbReference type="ARBA" id="ARBA00023066"/>
    </source>
</evidence>
<dbReference type="GO" id="GO:0008792">
    <property type="term" value="F:arginine decarboxylase activity"/>
    <property type="evidence" value="ECO:0007669"/>
    <property type="project" value="UniProtKB-UniRule"/>
</dbReference>
<dbReference type="OrthoDB" id="9802658at2"/>
<comment type="caution">
    <text evidence="12">Lacks conserved residue(s) required for the propagation of feature annotation.</text>
</comment>
<gene>
    <name evidence="12" type="primary">speA</name>
    <name evidence="18" type="ORF">SAMN02949497_2116</name>
</gene>
<evidence type="ECO:0000256" key="2">
    <source>
        <dbReference type="ARBA" id="ARBA00001946"/>
    </source>
</evidence>
<keyword evidence="8 12" id="KW-0663">Pyridoxal phosphate</keyword>
<keyword evidence="19" id="KW-1185">Reference proteome</keyword>
<reference evidence="18 19" key="1">
    <citation type="submission" date="2016-12" db="EMBL/GenBank/DDBJ databases">
        <authorList>
            <person name="Song W.-J."/>
            <person name="Kurnit D.M."/>
        </authorList>
    </citation>
    <scope>NUCLEOTIDE SEQUENCE [LARGE SCALE GENOMIC DNA]</scope>
    <source>
        <strain evidence="18 19">175</strain>
    </source>
</reference>
<evidence type="ECO:0000259" key="15">
    <source>
        <dbReference type="Pfam" id="PF02784"/>
    </source>
</evidence>